<protein>
    <submittedName>
        <fullName evidence="1">Arsenical pump-driving ATPase TEMP</fullName>
    </submittedName>
</protein>
<sequence length="45" mass="4913">MQLQDPDRTKVLLVTLPETTPVLEAANLQADLERAGDSSVGLDYQ</sequence>
<name>A0A8B0SSQ2_KLEPN</name>
<reference evidence="1" key="1">
    <citation type="submission" date="2020-01" db="EMBL/GenBank/DDBJ databases">
        <authorList>
            <person name="Qin S."/>
        </authorList>
    </citation>
    <scope>NUCLEOTIDE SEQUENCE</scope>
    <source>
        <strain evidence="1">CVir17-16-YZ6g</strain>
        <plasmid evidence="1">p17-15-vir-like</plasmid>
    </source>
</reference>
<keyword evidence="1" id="KW-0614">Plasmid</keyword>
<dbReference type="AlphaFoldDB" id="A0A8B0SSQ2"/>
<dbReference type="EMBL" id="MN956836">
    <property type="protein sequence ID" value="QTX14236.1"/>
    <property type="molecule type" value="Genomic_DNA"/>
</dbReference>
<accession>A0A8B0SSQ2</accession>
<dbReference type="Gene3D" id="3.40.50.300">
    <property type="entry name" value="P-loop containing nucleotide triphosphate hydrolases"/>
    <property type="match status" value="1"/>
</dbReference>
<dbReference type="InterPro" id="IPR027417">
    <property type="entry name" value="P-loop_NTPase"/>
</dbReference>
<geneLocation type="plasmid" evidence="1">
    <name>p17-15-vir-like</name>
</geneLocation>
<evidence type="ECO:0000313" key="1">
    <source>
        <dbReference type="EMBL" id="QTX14236.1"/>
    </source>
</evidence>
<proteinExistence type="predicted"/>
<organism evidence="1">
    <name type="scientific">Klebsiella pneumoniae</name>
    <dbReference type="NCBI Taxonomy" id="573"/>
    <lineage>
        <taxon>Bacteria</taxon>
        <taxon>Pseudomonadati</taxon>
        <taxon>Pseudomonadota</taxon>
        <taxon>Gammaproteobacteria</taxon>
        <taxon>Enterobacterales</taxon>
        <taxon>Enterobacteriaceae</taxon>
        <taxon>Klebsiella/Raoultella group</taxon>
        <taxon>Klebsiella</taxon>
        <taxon>Klebsiella pneumoniae complex</taxon>
    </lineage>
</organism>